<keyword evidence="2" id="KW-0472">Membrane</keyword>
<feature type="region of interest" description="Disordered" evidence="1">
    <location>
        <begin position="640"/>
        <end position="666"/>
    </location>
</feature>
<dbReference type="GO" id="GO:0008028">
    <property type="term" value="F:monocarboxylic acid transmembrane transporter activity"/>
    <property type="evidence" value="ECO:0007669"/>
    <property type="project" value="TreeGrafter"/>
</dbReference>
<dbReference type="InterPro" id="IPR011701">
    <property type="entry name" value="MFS"/>
</dbReference>
<feature type="transmembrane region" description="Helical" evidence="2">
    <location>
        <begin position="415"/>
        <end position="441"/>
    </location>
</feature>
<sequence length="666" mass="73463">MYYGININVLSSSLGDVWTNDYLCLFWLSFRKFRMDERSTKEETKSLNETKEEKKPTHLDGGYGWVVVAACFVVHILQIGYLRAFGLLFVKFLAEFKAPASYTSTIMGIQSAIFSLTSLLVLSILIDYWSIRGYAVLGSILTSSGVAISYFAENIEFLIFSQSLGNAFTYGPGIVLIGRYFKKRLALANSLANAGASAGAVIIPIIIPLFMDEFGLRGGLLNLGGVMAQVIICTALYRDPGKHPEDESAEVHVEDFKSLESFYSLPEQVISKDKVVDATPVSPHSDKDNIYHFTTDRNIFRERTLSNRSYQSDLVKPLNSPPMKHNTFLIEQSDDNGHLRRKTHLSESHSIVDTLSRSRMLLYASNPNLVYASIVDLKATVEPCTSEETEKERDNSKLLSKLKNILDLSLFKNPVFWVVAGFTPTCMCGSALAAAFIPALGVELGLEDSQTSLLLTISGALDIVSRIVPGVLAELNVMRTPHMVAISTFTLGVIFQFVRFFDTYALMIVLACLYGILGGVYFSLLAVVIIELMGFESFTKVFGFVQVFHGASAAICYPVLDNIIWEIEMKLNGQLTSPFSQSYFSTFALGPALLFVAETGVGGLRDVTGTYVTCFHFLGACAIVGSIILALEPLARKKQASKQRNGKTQYDIVPSNDKTKSNKESV</sequence>
<evidence type="ECO:0008006" key="5">
    <source>
        <dbReference type="Google" id="ProtNLM"/>
    </source>
</evidence>
<evidence type="ECO:0000256" key="1">
    <source>
        <dbReference type="SAM" id="MobiDB-lite"/>
    </source>
</evidence>
<keyword evidence="2" id="KW-0812">Transmembrane</keyword>
<dbReference type="KEGG" id="lgi:LOTGIDRAFT_167211"/>
<accession>V3Z6J6</accession>
<dbReference type="SUPFAM" id="SSF103473">
    <property type="entry name" value="MFS general substrate transporter"/>
    <property type="match status" value="1"/>
</dbReference>
<feature type="transmembrane region" description="Helical" evidence="2">
    <location>
        <begin position="63"/>
        <end position="82"/>
    </location>
</feature>
<dbReference type="InterPro" id="IPR036259">
    <property type="entry name" value="MFS_trans_sf"/>
</dbReference>
<feature type="transmembrane region" description="Helical" evidence="2">
    <location>
        <begin position="580"/>
        <end position="597"/>
    </location>
</feature>
<dbReference type="PANTHER" id="PTHR11360:SF306">
    <property type="entry name" value="RE01051P"/>
    <property type="match status" value="1"/>
</dbReference>
<evidence type="ECO:0000256" key="2">
    <source>
        <dbReference type="SAM" id="Phobius"/>
    </source>
</evidence>
<evidence type="ECO:0000313" key="4">
    <source>
        <dbReference type="Proteomes" id="UP000030746"/>
    </source>
</evidence>
<name>V3Z6J6_LOTGI</name>
<reference evidence="3 4" key="1">
    <citation type="journal article" date="2013" name="Nature">
        <title>Insights into bilaterian evolution from three spiralian genomes.</title>
        <authorList>
            <person name="Simakov O."/>
            <person name="Marletaz F."/>
            <person name="Cho S.J."/>
            <person name="Edsinger-Gonzales E."/>
            <person name="Havlak P."/>
            <person name="Hellsten U."/>
            <person name="Kuo D.H."/>
            <person name="Larsson T."/>
            <person name="Lv J."/>
            <person name="Arendt D."/>
            <person name="Savage R."/>
            <person name="Osoegawa K."/>
            <person name="de Jong P."/>
            <person name="Grimwood J."/>
            <person name="Chapman J.A."/>
            <person name="Shapiro H."/>
            <person name="Aerts A."/>
            <person name="Otillar R.P."/>
            <person name="Terry A.Y."/>
            <person name="Boore J.L."/>
            <person name="Grigoriev I.V."/>
            <person name="Lindberg D.R."/>
            <person name="Seaver E.C."/>
            <person name="Weisblat D.A."/>
            <person name="Putnam N.H."/>
            <person name="Rokhsar D.S."/>
        </authorList>
    </citation>
    <scope>NUCLEOTIDE SEQUENCE [LARGE SCALE GENOMIC DNA]</scope>
</reference>
<dbReference type="HOGENOM" id="CLU_001265_59_2_1"/>
<feature type="transmembrane region" description="Helical" evidence="2">
    <location>
        <begin position="158"/>
        <end position="178"/>
    </location>
</feature>
<dbReference type="Gene3D" id="1.20.1250.20">
    <property type="entry name" value="MFS general substrate transporter like domains"/>
    <property type="match status" value="1"/>
</dbReference>
<gene>
    <name evidence="3" type="ORF">LOTGIDRAFT_167211</name>
</gene>
<keyword evidence="2" id="KW-1133">Transmembrane helix</keyword>
<feature type="transmembrane region" description="Helical" evidence="2">
    <location>
        <begin position="185"/>
        <end position="207"/>
    </location>
</feature>
<feature type="transmembrane region" description="Helical" evidence="2">
    <location>
        <begin position="609"/>
        <end position="631"/>
    </location>
</feature>
<protein>
    <recommendedName>
        <fullName evidence="5">Major facilitator superfamily (MFS) profile domain-containing protein</fullName>
    </recommendedName>
</protein>
<feature type="transmembrane region" description="Helical" evidence="2">
    <location>
        <begin position="541"/>
        <end position="560"/>
    </location>
</feature>
<dbReference type="PANTHER" id="PTHR11360">
    <property type="entry name" value="MONOCARBOXYLATE TRANSPORTER"/>
    <property type="match status" value="1"/>
</dbReference>
<feature type="transmembrane region" description="Helical" evidence="2">
    <location>
        <begin position="480"/>
        <end position="498"/>
    </location>
</feature>
<dbReference type="OrthoDB" id="6435476at2759"/>
<dbReference type="AlphaFoldDB" id="V3Z6J6"/>
<dbReference type="GeneID" id="20240556"/>
<dbReference type="OMA" id="MRSKSHI"/>
<feature type="transmembrane region" description="Helical" evidence="2">
    <location>
        <begin position="102"/>
        <end position="126"/>
    </location>
</feature>
<proteinExistence type="predicted"/>
<dbReference type="Pfam" id="PF07690">
    <property type="entry name" value="MFS_1"/>
    <property type="match status" value="1"/>
</dbReference>
<feature type="transmembrane region" description="Helical" evidence="2">
    <location>
        <begin position="504"/>
        <end position="529"/>
    </location>
</feature>
<feature type="transmembrane region" description="Helical" evidence="2">
    <location>
        <begin position="133"/>
        <end position="152"/>
    </location>
</feature>
<feature type="compositionally biased region" description="Basic and acidic residues" evidence="1">
    <location>
        <begin position="657"/>
        <end position="666"/>
    </location>
</feature>
<dbReference type="Proteomes" id="UP000030746">
    <property type="component" value="Unassembled WGS sequence"/>
</dbReference>
<dbReference type="InterPro" id="IPR050327">
    <property type="entry name" value="Proton-linked_MCT"/>
</dbReference>
<dbReference type="RefSeq" id="XP_009062928.1">
    <property type="nucleotide sequence ID" value="XM_009064680.1"/>
</dbReference>
<organism evidence="3 4">
    <name type="scientific">Lottia gigantea</name>
    <name type="common">Giant owl limpet</name>
    <dbReference type="NCBI Taxonomy" id="225164"/>
    <lineage>
        <taxon>Eukaryota</taxon>
        <taxon>Metazoa</taxon>
        <taxon>Spiralia</taxon>
        <taxon>Lophotrochozoa</taxon>
        <taxon>Mollusca</taxon>
        <taxon>Gastropoda</taxon>
        <taxon>Patellogastropoda</taxon>
        <taxon>Lottioidea</taxon>
        <taxon>Lottiidae</taxon>
        <taxon>Lottia</taxon>
    </lineage>
</organism>
<feature type="transmembrane region" description="Helical" evidence="2">
    <location>
        <begin position="219"/>
        <end position="237"/>
    </location>
</feature>
<dbReference type="CTD" id="20240556"/>
<keyword evidence="4" id="KW-1185">Reference proteome</keyword>
<dbReference type="EMBL" id="KB203083">
    <property type="protein sequence ID" value="ESO86388.1"/>
    <property type="molecule type" value="Genomic_DNA"/>
</dbReference>
<evidence type="ECO:0000313" key="3">
    <source>
        <dbReference type="EMBL" id="ESO86388.1"/>
    </source>
</evidence>